<comment type="caution">
    <text evidence="1">The sequence shown here is derived from an EMBL/GenBank/DDBJ whole genome shotgun (WGS) entry which is preliminary data.</text>
</comment>
<organism evidence="1 2">
    <name type="scientific">Giardia muris</name>
    <dbReference type="NCBI Taxonomy" id="5742"/>
    <lineage>
        <taxon>Eukaryota</taxon>
        <taxon>Metamonada</taxon>
        <taxon>Diplomonadida</taxon>
        <taxon>Hexamitidae</taxon>
        <taxon>Giardiinae</taxon>
        <taxon>Giardia</taxon>
    </lineage>
</organism>
<name>A0A4Z1T4M3_GIAMU</name>
<dbReference type="EMBL" id="VDLU01000002">
    <property type="protein sequence ID" value="TNJ28943.1"/>
    <property type="molecule type" value="Genomic_DNA"/>
</dbReference>
<sequence>MASAFDELGFLVSEITPDLASIQALQEDGRMGKLKDLFQEGIAEGDVYTATEFFLNLLNLPEECFTAILNEDEFLTLLGQIKNISNEYVDQYIFLNFLAEAHEKIALHGFKLFCLDLCLSFFETNFQALNETKEEGSNALELVPLICTLAYKTIMSFSLFYALSNLGGQEYVDVCMKTRLLVLYTARLLVRPLRSATVLPLLVSFFTVFSLTEVQGCEEGTVPYDEVTLFTIDSIQSIKWSALAKTLLGSLVNIITTQEKAVGMGVIASTLKVIHEENYDAIAHSASKATGYLLMMHTLLGVGQNITYGLETLLTRFGHSAYEEFNVEILCRFLAYNAQSDSRIANILADSNTLIHWLDRLLHTPEPSDQVGASFLAKTLLDIGASTRTFGKELLNIAQGTPNFPIDAPTHYSND</sequence>
<accession>A0A4Z1T4M3</accession>
<gene>
    <name evidence="1" type="ORF">GMRT_11114</name>
</gene>
<protein>
    <submittedName>
        <fullName evidence="1">Uncharacterized protein</fullName>
    </submittedName>
</protein>
<evidence type="ECO:0000313" key="2">
    <source>
        <dbReference type="Proteomes" id="UP000315496"/>
    </source>
</evidence>
<keyword evidence="2" id="KW-1185">Reference proteome</keyword>
<proteinExistence type="predicted"/>
<dbReference type="AlphaFoldDB" id="A0A4Z1T4M3"/>
<dbReference type="OrthoDB" id="10253277at2759"/>
<dbReference type="Proteomes" id="UP000315496">
    <property type="component" value="Chromosome 2"/>
</dbReference>
<evidence type="ECO:0000313" key="1">
    <source>
        <dbReference type="EMBL" id="TNJ28943.1"/>
    </source>
</evidence>
<reference evidence="1 2" key="1">
    <citation type="submission" date="2019-05" db="EMBL/GenBank/DDBJ databases">
        <title>The compact genome of Giardia muris reveals important steps in the evolution of intestinal protozoan parasites.</title>
        <authorList>
            <person name="Xu F."/>
            <person name="Jimenez-Gonzalez A."/>
            <person name="Einarsson E."/>
            <person name="Astvaldsson A."/>
            <person name="Peirasmaki D."/>
            <person name="Eckmann L."/>
            <person name="Andersson J.O."/>
            <person name="Svard S.G."/>
            <person name="Jerlstrom-Hultqvist J."/>
        </authorList>
    </citation>
    <scope>NUCLEOTIDE SEQUENCE [LARGE SCALE GENOMIC DNA]</scope>
    <source>
        <strain evidence="1 2">Roberts-Thomson</strain>
    </source>
</reference>
<dbReference type="VEuPathDB" id="GiardiaDB:GMRT_11114"/>